<evidence type="ECO:0000256" key="1">
    <source>
        <dbReference type="SAM" id="Phobius"/>
    </source>
</evidence>
<organism evidence="2 3">
    <name type="scientific">Haloterrigena salina JCM 13891</name>
    <dbReference type="NCBI Taxonomy" id="1227488"/>
    <lineage>
        <taxon>Archaea</taxon>
        <taxon>Methanobacteriati</taxon>
        <taxon>Methanobacteriota</taxon>
        <taxon>Stenosarchaea group</taxon>
        <taxon>Halobacteria</taxon>
        <taxon>Halobacteriales</taxon>
        <taxon>Natrialbaceae</taxon>
        <taxon>Haloterrigena</taxon>
    </lineage>
</organism>
<reference evidence="2 3" key="1">
    <citation type="journal article" date="2014" name="PLoS Genet.">
        <title>Phylogenetically driven sequencing of extremely halophilic archaea reveals strategies for static and dynamic osmo-response.</title>
        <authorList>
            <person name="Becker E.A."/>
            <person name="Seitzer P.M."/>
            <person name="Tritt A."/>
            <person name="Larsen D."/>
            <person name="Krusor M."/>
            <person name="Yao A.I."/>
            <person name="Wu D."/>
            <person name="Madern D."/>
            <person name="Eisen J.A."/>
            <person name="Darling A.E."/>
            <person name="Facciotti M.T."/>
        </authorList>
    </citation>
    <scope>NUCLEOTIDE SEQUENCE [LARGE SCALE GENOMIC DNA]</scope>
    <source>
        <strain evidence="2 3">JCM 13891</strain>
    </source>
</reference>
<keyword evidence="1" id="KW-1133">Transmembrane helix</keyword>
<dbReference type="PATRIC" id="fig|1227488.3.peg.1634"/>
<sequence length="95" mass="10046">MSIHISGFFSEPSGWDAARISLGSSLAFFGLYAYFELLYDSGSLLLLVMGAAMGLSGIAELLPKNRRRSAIVLRVTAIAILVALIAPALSSLVSQ</sequence>
<dbReference type="EMBL" id="AOIS01000029">
    <property type="protein sequence ID" value="ELZ19654.1"/>
    <property type="molecule type" value="Genomic_DNA"/>
</dbReference>
<dbReference type="RefSeq" id="WP_008893974.1">
    <property type="nucleotide sequence ID" value="NZ_AOIS01000029.1"/>
</dbReference>
<dbReference type="InterPro" id="IPR058324">
    <property type="entry name" value="DUF8011"/>
</dbReference>
<protein>
    <submittedName>
        <fullName evidence="2">Uncharacterized protein</fullName>
    </submittedName>
</protein>
<keyword evidence="3" id="KW-1185">Reference proteome</keyword>
<dbReference type="AlphaFoldDB" id="M0CCM9"/>
<dbReference type="STRING" id="1227488.C477_08288"/>
<name>M0CCM9_9EURY</name>
<feature type="transmembrane region" description="Helical" evidence="1">
    <location>
        <begin position="41"/>
        <end position="59"/>
    </location>
</feature>
<keyword evidence="1" id="KW-0812">Transmembrane</keyword>
<keyword evidence="1" id="KW-0472">Membrane</keyword>
<feature type="transmembrane region" description="Helical" evidence="1">
    <location>
        <begin position="71"/>
        <end position="93"/>
    </location>
</feature>
<gene>
    <name evidence="2" type="ORF">C477_08288</name>
</gene>
<accession>M0CCM9</accession>
<comment type="caution">
    <text evidence="2">The sequence shown here is derived from an EMBL/GenBank/DDBJ whole genome shotgun (WGS) entry which is preliminary data.</text>
</comment>
<dbReference type="Proteomes" id="UP000011657">
    <property type="component" value="Unassembled WGS sequence"/>
</dbReference>
<dbReference type="eggNOG" id="arCOG10837">
    <property type="taxonomic scope" value="Archaea"/>
</dbReference>
<evidence type="ECO:0000313" key="3">
    <source>
        <dbReference type="Proteomes" id="UP000011657"/>
    </source>
</evidence>
<dbReference type="OrthoDB" id="351217at2157"/>
<dbReference type="Pfam" id="PF26041">
    <property type="entry name" value="DUF8011"/>
    <property type="match status" value="1"/>
</dbReference>
<proteinExistence type="predicted"/>
<evidence type="ECO:0000313" key="2">
    <source>
        <dbReference type="EMBL" id="ELZ19654.1"/>
    </source>
</evidence>